<dbReference type="InterPro" id="IPR003382">
    <property type="entry name" value="Flavoprotein"/>
</dbReference>
<accession>A0ABY7GMK1</accession>
<evidence type="ECO:0000313" key="2">
    <source>
        <dbReference type="EMBL" id="WAR45729.1"/>
    </source>
</evidence>
<dbReference type="InterPro" id="IPR036551">
    <property type="entry name" value="Flavin_trans-like"/>
</dbReference>
<dbReference type="SUPFAM" id="SSF52507">
    <property type="entry name" value="Homo-oligomeric flavin-containing Cys decarboxylases, HFCD"/>
    <property type="match status" value="1"/>
</dbReference>
<sequence>MKSPRLAWAITGSGHYIEECLAFMLTLDNVDLYLSQAGEEVLKMYGIHINDLKDRLPIYRDKAASAPPVGLFYKGYYHTFVMAPTTSNTIAKCVLGIADSLVTNLYSQAGKCRVPSIVYPCDIAPEMETTAPGNKKVMVYPRPIDLEATAKIKTFPFTEVVESVAELKTSVLHRLAALS</sequence>
<proteinExistence type="predicted"/>
<evidence type="ECO:0000313" key="3">
    <source>
        <dbReference type="Proteomes" id="UP001162780"/>
    </source>
</evidence>
<gene>
    <name evidence="2" type="ORF">NM686_004240</name>
</gene>
<feature type="domain" description="Flavoprotein" evidence="1">
    <location>
        <begin position="5"/>
        <end position="161"/>
    </location>
</feature>
<protein>
    <submittedName>
        <fullName evidence="2">Flavoprotein</fullName>
    </submittedName>
</protein>
<keyword evidence="3" id="KW-1185">Reference proteome</keyword>
<dbReference type="RefSeq" id="WP_255186638.1">
    <property type="nucleotide sequence ID" value="NZ_CP113517.1"/>
</dbReference>
<organism evidence="2 3">
    <name type="scientific">Methylomonas rapida</name>
    <dbReference type="NCBI Taxonomy" id="2963939"/>
    <lineage>
        <taxon>Bacteria</taxon>
        <taxon>Pseudomonadati</taxon>
        <taxon>Pseudomonadota</taxon>
        <taxon>Gammaproteobacteria</taxon>
        <taxon>Methylococcales</taxon>
        <taxon>Methylococcaceae</taxon>
        <taxon>Methylomonas</taxon>
    </lineage>
</organism>
<dbReference type="Pfam" id="PF02441">
    <property type="entry name" value="Flavoprotein"/>
    <property type="match status" value="1"/>
</dbReference>
<dbReference type="Proteomes" id="UP001162780">
    <property type="component" value="Chromosome"/>
</dbReference>
<dbReference type="Gene3D" id="3.40.50.1950">
    <property type="entry name" value="Flavin prenyltransferase-like"/>
    <property type="match status" value="1"/>
</dbReference>
<name>A0ABY7GMK1_9GAMM</name>
<reference evidence="2" key="1">
    <citation type="submission" date="2022-11" db="EMBL/GenBank/DDBJ databases">
        <title>Methylomonas rapida sp. nov., Carotenoid-Producing Obligate Methanotrophs with High Growth Characteristics and Biotechnological Potential.</title>
        <authorList>
            <person name="Tikhonova E.N."/>
            <person name="Suleimanov R.Z."/>
            <person name="Miroshnikov K."/>
            <person name="Oshkin I.Y."/>
            <person name="Belova S.E."/>
            <person name="Danilova O.V."/>
            <person name="Ashikhmin A."/>
            <person name="Konopkin A."/>
            <person name="But S.Y."/>
            <person name="Khmelenina V.N."/>
            <person name="Kuznetsov N."/>
            <person name="Pimenov N.V."/>
            <person name="Dedysh S.N."/>
        </authorList>
    </citation>
    <scope>NUCLEOTIDE SEQUENCE</scope>
    <source>
        <strain evidence="2">MP1</strain>
    </source>
</reference>
<evidence type="ECO:0000259" key="1">
    <source>
        <dbReference type="Pfam" id="PF02441"/>
    </source>
</evidence>
<dbReference type="EMBL" id="CP113517">
    <property type="protein sequence ID" value="WAR45729.1"/>
    <property type="molecule type" value="Genomic_DNA"/>
</dbReference>